<evidence type="ECO:0000313" key="6">
    <source>
        <dbReference type="Proteomes" id="UP001151582"/>
    </source>
</evidence>
<dbReference type="EC" id="3.1.4.12" evidence="2"/>
<dbReference type="InterPro" id="IPR017766">
    <property type="entry name" value="Sphingomyelinase/PLipase_C"/>
</dbReference>
<sequence length="421" mass="47638">MKVNRLLQTVTVAIFLAATLILVFDAYTVDHLYQSHADTTHTGAKVTYKGARILTLNMYMRPPGIHSHRTDYKDARLQYLIDEVLPHYDIITFQEMFAFMSGRRRRLIQEAEDMGFKFWITSPPKSVWDLAIDGGLMILSRFPIVAADSIRYPRGKYSDWLAAKGALYAKIALNPTSHLHVFTTHTQASYGRVTPLSDATVAIRFDQFRRLHRFMAEKTHDRLPGEPVLLQGDLNVDARFHDSTQGEEDPREARSSEEYLQMLDILRGQRASPLPAPQDPENATATKAASPMSFKDLVYREHRYHPVTFGDVSILGDGTRVPVDTVLTSNDLNDSCQRLDYVFWADAVEHIPLHQRSDEGGDDTDRPTLPRYSIRPDNVAIAPLFTDRNASIPLPFTQLSDHYGVATSVKVVDLQPKMPTV</sequence>
<comment type="caution">
    <text evidence="5">The sequence shown here is derived from an EMBL/GenBank/DDBJ whole genome shotgun (WGS) entry which is preliminary data.</text>
</comment>
<dbReference type="Proteomes" id="UP001151582">
    <property type="component" value="Unassembled WGS sequence"/>
</dbReference>
<keyword evidence="3" id="KW-0378">Hydrolase</keyword>
<comment type="similarity">
    <text evidence="1">Belongs to the neutral sphingomyelinase family.</text>
</comment>
<dbReference type="PANTHER" id="PTHR16320:SF1">
    <property type="entry name" value="SPHINGOMYELINASE DDB_G0288017"/>
    <property type="match status" value="1"/>
</dbReference>
<dbReference type="EMBL" id="JANBQB010000027">
    <property type="protein sequence ID" value="KAJ1984202.1"/>
    <property type="molecule type" value="Genomic_DNA"/>
</dbReference>
<dbReference type="InterPro" id="IPR036691">
    <property type="entry name" value="Endo/exonu/phosph_ase_sf"/>
</dbReference>
<dbReference type="InterPro" id="IPR005135">
    <property type="entry name" value="Endo/exonuclease/phosphatase"/>
</dbReference>
<dbReference type="PANTHER" id="PTHR16320">
    <property type="entry name" value="SPHINGOMYELINASE FAMILY MEMBER"/>
    <property type="match status" value="1"/>
</dbReference>
<dbReference type="GO" id="GO:0004767">
    <property type="term" value="F:sphingomyelin phosphodiesterase activity"/>
    <property type="evidence" value="ECO:0007669"/>
    <property type="project" value="UniProtKB-EC"/>
</dbReference>
<dbReference type="GO" id="GO:0005737">
    <property type="term" value="C:cytoplasm"/>
    <property type="evidence" value="ECO:0007669"/>
    <property type="project" value="TreeGrafter"/>
</dbReference>
<dbReference type="Pfam" id="PF03372">
    <property type="entry name" value="Exo_endo_phos"/>
    <property type="match status" value="1"/>
</dbReference>
<name>A0A9W8B7E4_9FUNG</name>
<dbReference type="GO" id="GO:0005576">
    <property type="term" value="C:extracellular region"/>
    <property type="evidence" value="ECO:0007669"/>
    <property type="project" value="InterPro"/>
</dbReference>
<dbReference type="Gene3D" id="3.60.10.10">
    <property type="entry name" value="Endonuclease/exonuclease/phosphatase"/>
    <property type="match status" value="1"/>
</dbReference>
<accession>A0A9W8B7E4</accession>
<dbReference type="InterPro" id="IPR038772">
    <property type="entry name" value="Sph/SMPD2-like"/>
</dbReference>
<gene>
    <name evidence="5" type="ORF">H4R34_000808</name>
</gene>
<reference evidence="5" key="1">
    <citation type="submission" date="2022-07" db="EMBL/GenBank/DDBJ databases">
        <title>Phylogenomic reconstructions and comparative analyses of Kickxellomycotina fungi.</title>
        <authorList>
            <person name="Reynolds N.K."/>
            <person name="Stajich J.E."/>
            <person name="Barry K."/>
            <person name="Grigoriev I.V."/>
            <person name="Crous P."/>
            <person name="Smith M.E."/>
        </authorList>
    </citation>
    <scope>NUCLEOTIDE SEQUENCE</scope>
    <source>
        <strain evidence="5">RSA 567</strain>
    </source>
</reference>
<evidence type="ECO:0000256" key="2">
    <source>
        <dbReference type="ARBA" id="ARBA00012369"/>
    </source>
</evidence>
<evidence type="ECO:0000259" key="4">
    <source>
        <dbReference type="Pfam" id="PF03372"/>
    </source>
</evidence>
<evidence type="ECO:0000256" key="1">
    <source>
        <dbReference type="ARBA" id="ARBA00006335"/>
    </source>
</evidence>
<proteinExistence type="inferred from homology"/>
<dbReference type="AlphaFoldDB" id="A0A9W8B7E4"/>
<organism evidence="5 6">
    <name type="scientific">Dimargaris verticillata</name>
    <dbReference type="NCBI Taxonomy" id="2761393"/>
    <lineage>
        <taxon>Eukaryota</taxon>
        <taxon>Fungi</taxon>
        <taxon>Fungi incertae sedis</taxon>
        <taxon>Zoopagomycota</taxon>
        <taxon>Kickxellomycotina</taxon>
        <taxon>Dimargaritomycetes</taxon>
        <taxon>Dimargaritales</taxon>
        <taxon>Dimargaritaceae</taxon>
        <taxon>Dimargaris</taxon>
    </lineage>
</organism>
<dbReference type="CDD" id="cd09078">
    <property type="entry name" value="nSMase"/>
    <property type="match status" value="1"/>
</dbReference>
<evidence type="ECO:0000256" key="3">
    <source>
        <dbReference type="ARBA" id="ARBA00022801"/>
    </source>
</evidence>
<evidence type="ECO:0000313" key="5">
    <source>
        <dbReference type="EMBL" id="KAJ1984202.1"/>
    </source>
</evidence>
<protein>
    <recommendedName>
        <fullName evidence="2">sphingomyelin phosphodiesterase</fullName>
        <ecNumber evidence="2">3.1.4.12</ecNumber>
    </recommendedName>
</protein>
<dbReference type="OrthoDB" id="40902at2759"/>
<dbReference type="SUPFAM" id="SSF56219">
    <property type="entry name" value="DNase I-like"/>
    <property type="match status" value="1"/>
</dbReference>
<feature type="domain" description="Endonuclease/exonuclease/phosphatase" evidence="4">
    <location>
        <begin position="54"/>
        <end position="362"/>
    </location>
</feature>
<keyword evidence="6" id="KW-1185">Reference proteome</keyword>